<dbReference type="PANTHER" id="PTHR31286:SF178">
    <property type="entry name" value="DUF4283 DOMAIN-CONTAINING PROTEIN"/>
    <property type="match status" value="1"/>
</dbReference>
<dbReference type="PROSITE" id="PS50158">
    <property type="entry name" value="ZF_CCHC"/>
    <property type="match status" value="1"/>
</dbReference>
<dbReference type="GO" id="GO:0008270">
    <property type="term" value="F:zinc ion binding"/>
    <property type="evidence" value="ECO:0007669"/>
    <property type="project" value="UniProtKB-KW"/>
</dbReference>
<feature type="compositionally biased region" description="Basic residues" evidence="2">
    <location>
        <begin position="437"/>
        <end position="446"/>
    </location>
</feature>
<feature type="compositionally biased region" description="Polar residues" evidence="2">
    <location>
        <begin position="251"/>
        <end position="265"/>
    </location>
</feature>
<evidence type="ECO:0000313" key="5">
    <source>
        <dbReference type="Proteomes" id="UP001497516"/>
    </source>
</evidence>
<dbReference type="GO" id="GO:0003676">
    <property type="term" value="F:nucleic acid binding"/>
    <property type="evidence" value="ECO:0007669"/>
    <property type="project" value="InterPro"/>
</dbReference>
<feature type="region of interest" description="Disordered" evidence="2">
    <location>
        <begin position="629"/>
        <end position="666"/>
    </location>
</feature>
<evidence type="ECO:0000256" key="1">
    <source>
        <dbReference type="PROSITE-ProRule" id="PRU00047"/>
    </source>
</evidence>
<evidence type="ECO:0000256" key="2">
    <source>
        <dbReference type="SAM" id="MobiDB-lite"/>
    </source>
</evidence>
<name>A0AAV2GRZ4_9ROSI</name>
<keyword evidence="1" id="KW-0479">Metal-binding</keyword>
<dbReference type="InterPro" id="IPR040256">
    <property type="entry name" value="At4g02000-like"/>
</dbReference>
<keyword evidence="1" id="KW-0863">Zinc-finger</keyword>
<feature type="region of interest" description="Disordered" evidence="2">
    <location>
        <begin position="428"/>
        <end position="449"/>
    </location>
</feature>
<evidence type="ECO:0000259" key="3">
    <source>
        <dbReference type="PROSITE" id="PS50158"/>
    </source>
</evidence>
<sequence length="666" mass="74890">MSRIAKDQIVEFSMEDVQSEKVRHDCSLLGRLFTDQNFSPLEVRELVNNPWQGRGRIRVRAAAHGLFEFVLPTKTAKTWVLKQSPWILGDKILHLRPWISAASRRTFDELALVPFRVQLWEIQPECCTHQFGRKVAAAMLGRVLEVELFSCSEADQRFIKVKVLLDFSKPLRSQIMATNDETGGFWIRLKYEYLPSFCYHCGRVGHSRQMCTFPPPAGKERFGPQMSTKKMGHKLFDEEDQLPQYPKRSVWVNQETRPNKGSTQHPARDRVDEGRRESEAEKKPLIGDSPLWMGSSTNPFMETKPPVLRQGRSPHRFPVAKGPKIQLRSQGRKHPLSANHVSRPIGTRPPGTENRGRRKNNSLKQTVLADSCVDKSKEGTRVSRPASPTPAPPTRSQSLEVSRRRRIILEDESEDEFVVQEVPLKNNLALPKSGSRASKKNGRKSKGQGSWVLRGDKLVDRAAEQGPCPPLATATARPRRVRNLSKGVTPEPRVHDEVGATLEVSMDTSPQRKTVSVGPLPDVSMPEDSDETLSEDDHLSFEIKRRGHGGRLPSGDNQPGRVQEVVQAFESGLIVNESPTKKWVRRPRSMEANKQQDLGVNEDGQLGLNVYGSNMCNAAIGGVKRSLESVDGANTEPPIPKKQFVEETDELEKVEEASLEWPQPDK</sequence>
<keyword evidence="1" id="KW-0862">Zinc</keyword>
<dbReference type="InterPro" id="IPR025558">
    <property type="entry name" value="DUF4283"/>
</dbReference>
<proteinExistence type="predicted"/>
<feature type="compositionally biased region" description="Acidic residues" evidence="2">
    <location>
        <begin position="525"/>
        <end position="534"/>
    </location>
</feature>
<dbReference type="Pfam" id="PF14111">
    <property type="entry name" value="DUF4283"/>
    <property type="match status" value="1"/>
</dbReference>
<accession>A0AAV2GRZ4</accession>
<feature type="region of interest" description="Disordered" evidence="2">
    <location>
        <begin position="249"/>
        <end position="403"/>
    </location>
</feature>
<dbReference type="AlphaFoldDB" id="A0AAV2GRZ4"/>
<dbReference type="Pfam" id="PF14392">
    <property type="entry name" value="zf-CCHC_4"/>
    <property type="match status" value="1"/>
</dbReference>
<feature type="domain" description="CCHC-type" evidence="3">
    <location>
        <begin position="198"/>
        <end position="211"/>
    </location>
</feature>
<keyword evidence="5" id="KW-1185">Reference proteome</keyword>
<organism evidence="4 5">
    <name type="scientific">Linum trigynum</name>
    <dbReference type="NCBI Taxonomy" id="586398"/>
    <lineage>
        <taxon>Eukaryota</taxon>
        <taxon>Viridiplantae</taxon>
        <taxon>Streptophyta</taxon>
        <taxon>Embryophyta</taxon>
        <taxon>Tracheophyta</taxon>
        <taxon>Spermatophyta</taxon>
        <taxon>Magnoliopsida</taxon>
        <taxon>eudicotyledons</taxon>
        <taxon>Gunneridae</taxon>
        <taxon>Pentapetalae</taxon>
        <taxon>rosids</taxon>
        <taxon>fabids</taxon>
        <taxon>Malpighiales</taxon>
        <taxon>Linaceae</taxon>
        <taxon>Linum</taxon>
    </lineage>
</organism>
<feature type="compositionally biased region" description="Basic and acidic residues" evidence="2">
    <location>
        <begin position="372"/>
        <end position="381"/>
    </location>
</feature>
<feature type="compositionally biased region" description="Basic and acidic residues" evidence="2">
    <location>
        <begin position="266"/>
        <end position="285"/>
    </location>
</feature>
<dbReference type="InterPro" id="IPR001878">
    <property type="entry name" value="Znf_CCHC"/>
</dbReference>
<dbReference type="InterPro" id="IPR025836">
    <property type="entry name" value="Zn_knuckle_CX2CX4HX4C"/>
</dbReference>
<dbReference type="PANTHER" id="PTHR31286">
    <property type="entry name" value="GLYCINE-RICH CELL WALL STRUCTURAL PROTEIN 1.8-LIKE"/>
    <property type="match status" value="1"/>
</dbReference>
<reference evidence="4 5" key="1">
    <citation type="submission" date="2024-04" db="EMBL/GenBank/DDBJ databases">
        <authorList>
            <person name="Fracassetti M."/>
        </authorList>
    </citation>
    <scope>NUCLEOTIDE SEQUENCE [LARGE SCALE GENOMIC DNA]</scope>
</reference>
<evidence type="ECO:0000313" key="4">
    <source>
        <dbReference type="EMBL" id="CAL1413474.1"/>
    </source>
</evidence>
<dbReference type="Proteomes" id="UP001497516">
    <property type="component" value="Chromosome 9"/>
</dbReference>
<dbReference type="EMBL" id="OZ034822">
    <property type="protein sequence ID" value="CAL1413474.1"/>
    <property type="molecule type" value="Genomic_DNA"/>
</dbReference>
<protein>
    <recommendedName>
        <fullName evidence="3">CCHC-type domain-containing protein</fullName>
    </recommendedName>
</protein>
<gene>
    <name evidence="4" type="ORF">LTRI10_LOCUS52703</name>
</gene>
<feature type="region of interest" description="Disordered" evidence="2">
    <location>
        <begin position="506"/>
        <end position="535"/>
    </location>
</feature>